<proteinExistence type="inferred from homology"/>
<dbReference type="Gene3D" id="1.10.10.10">
    <property type="entry name" value="Winged helix-like DNA-binding domain superfamily/Winged helix DNA-binding domain"/>
    <property type="match status" value="1"/>
</dbReference>
<dbReference type="AlphaFoldDB" id="A0A1R4F3Y6"/>
<dbReference type="GO" id="GO:0045892">
    <property type="term" value="P:negative regulation of DNA-templated transcription"/>
    <property type="evidence" value="ECO:0007669"/>
    <property type="project" value="InterPro"/>
</dbReference>
<keyword evidence="2" id="KW-0805">Transcription regulation</keyword>
<evidence type="ECO:0000313" key="6">
    <source>
        <dbReference type="EMBL" id="SJM50522.1"/>
    </source>
</evidence>
<keyword evidence="3" id="KW-0238">DNA-binding</keyword>
<evidence type="ECO:0000256" key="2">
    <source>
        <dbReference type="ARBA" id="ARBA00023015"/>
    </source>
</evidence>
<name>A0A1R4F3Y6_9MICO</name>
<protein>
    <submittedName>
        <fullName evidence="6">Transcriptional regulator, MecI family</fullName>
    </submittedName>
</protein>
<dbReference type="GeneID" id="303172046"/>
<dbReference type="EMBL" id="FUHU01000014">
    <property type="protein sequence ID" value="SJM50522.1"/>
    <property type="molecule type" value="Genomic_DNA"/>
</dbReference>
<evidence type="ECO:0000313" key="7">
    <source>
        <dbReference type="Proteomes" id="UP000195787"/>
    </source>
</evidence>
<gene>
    <name evidence="6" type="ORF">CZ674_02390</name>
</gene>
<keyword evidence="7" id="KW-1185">Reference proteome</keyword>
<dbReference type="RefSeq" id="WP_029153848.1">
    <property type="nucleotide sequence ID" value="NZ_FUHU01000014.1"/>
</dbReference>
<dbReference type="Pfam" id="PF03965">
    <property type="entry name" value="Penicillinase_R"/>
    <property type="match status" value="1"/>
</dbReference>
<organism evidence="6 7">
    <name type="scientific">Agrococcus casei LMG 22410</name>
    <dbReference type="NCBI Taxonomy" id="1255656"/>
    <lineage>
        <taxon>Bacteria</taxon>
        <taxon>Bacillati</taxon>
        <taxon>Actinomycetota</taxon>
        <taxon>Actinomycetes</taxon>
        <taxon>Micrococcales</taxon>
        <taxon>Microbacteriaceae</taxon>
        <taxon>Agrococcus</taxon>
    </lineage>
</organism>
<dbReference type="OrthoDB" id="9813987at2"/>
<accession>A0A1R4F3Y6</accession>
<feature type="region of interest" description="Disordered" evidence="5">
    <location>
        <begin position="58"/>
        <end position="77"/>
    </location>
</feature>
<dbReference type="InterPro" id="IPR005650">
    <property type="entry name" value="BlaI_family"/>
</dbReference>
<evidence type="ECO:0000256" key="5">
    <source>
        <dbReference type="SAM" id="MobiDB-lite"/>
    </source>
</evidence>
<dbReference type="Gene3D" id="6.10.140.850">
    <property type="match status" value="1"/>
</dbReference>
<dbReference type="SUPFAM" id="SSF46785">
    <property type="entry name" value="Winged helix' DNA-binding domain"/>
    <property type="match status" value="1"/>
</dbReference>
<dbReference type="InterPro" id="IPR036390">
    <property type="entry name" value="WH_DNA-bd_sf"/>
</dbReference>
<evidence type="ECO:0000256" key="3">
    <source>
        <dbReference type="ARBA" id="ARBA00023125"/>
    </source>
</evidence>
<keyword evidence="4" id="KW-0804">Transcription</keyword>
<feature type="compositionally biased region" description="Basic and acidic residues" evidence="5">
    <location>
        <begin position="58"/>
        <end position="67"/>
    </location>
</feature>
<dbReference type="InterPro" id="IPR036388">
    <property type="entry name" value="WH-like_DNA-bd_sf"/>
</dbReference>
<dbReference type="GO" id="GO:0003677">
    <property type="term" value="F:DNA binding"/>
    <property type="evidence" value="ECO:0007669"/>
    <property type="project" value="UniProtKB-KW"/>
</dbReference>
<evidence type="ECO:0000256" key="1">
    <source>
        <dbReference type="ARBA" id="ARBA00011046"/>
    </source>
</evidence>
<comment type="similarity">
    <text evidence="1">Belongs to the BlaI transcriptional regulatory family.</text>
</comment>
<evidence type="ECO:0000256" key="4">
    <source>
        <dbReference type="ARBA" id="ARBA00023163"/>
    </source>
</evidence>
<reference evidence="6 7" key="1">
    <citation type="submission" date="2017-02" db="EMBL/GenBank/DDBJ databases">
        <authorList>
            <person name="Peterson S.W."/>
        </authorList>
    </citation>
    <scope>NUCLEOTIDE SEQUENCE [LARGE SCALE GENOMIC DNA]</scope>
    <source>
        <strain evidence="6 7">LMG 22410</strain>
    </source>
</reference>
<dbReference type="Proteomes" id="UP000195787">
    <property type="component" value="Unassembled WGS sequence"/>
</dbReference>
<sequence>MAGERTRERGELEGTVMRILWEASEPLSARDIQAVFTGHVPAYTTLMTALERLQKKGDVVRSGDSPRKVRFRAARSGDEHVGRSMMTALDGAGDRQAALLQFAGNLAEEDLDLLRGAITGKTSRKRR</sequence>